<dbReference type="AlphaFoldDB" id="A0BZE7"/>
<dbReference type="HOGENOM" id="CLU_2627239_0_0_1"/>
<evidence type="ECO:0000256" key="1">
    <source>
        <dbReference type="SAM" id="MobiDB-lite"/>
    </source>
</evidence>
<evidence type="ECO:0000313" key="2">
    <source>
        <dbReference type="EMBL" id="CAK63914.1"/>
    </source>
</evidence>
<dbReference type="OMA" id="MLVGQNG"/>
<dbReference type="OrthoDB" id="311823at2759"/>
<dbReference type="EMBL" id="CT868029">
    <property type="protein sequence ID" value="CAK63914.1"/>
    <property type="molecule type" value="Genomic_DNA"/>
</dbReference>
<feature type="compositionally biased region" description="Basic and acidic residues" evidence="1">
    <location>
        <begin position="21"/>
        <end position="33"/>
    </location>
</feature>
<feature type="region of interest" description="Disordered" evidence="1">
    <location>
        <begin position="1"/>
        <end position="37"/>
    </location>
</feature>
<keyword evidence="3" id="KW-1185">Reference proteome</keyword>
<proteinExistence type="predicted"/>
<gene>
    <name evidence="2" type="ORF">GSPATT00033767001</name>
</gene>
<dbReference type="RefSeq" id="XP_001431312.1">
    <property type="nucleotide sequence ID" value="XM_001431275.1"/>
</dbReference>
<dbReference type="KEGG" id="ptm:GSPATT00033767001"/>
<dbReference type="Proteomes" id="UP000000600">
    <property type="component" value="Unassembled WGS sequence"/>
</dbReference>
<sequence>MGNKAATNKQAENTENNNNNKDQKKPEDKDQVKKNQKQMIMRMLVGQNGCGFEEFAQEQENYEKFSNIIAHAAKTKIE</sequence>
<dbReference type="GeneID" id="5017096"/>
<dbReference type="InParanoid" id="A0BZE7"/>
<organism evidence="2 3">
    <name type="scientific">Paramecium tetraurelia</name>
    <dbReference type="NCBI Taxonomy" id="5888"/>
    <lineage>
        <taxon>Eukaryota</taxon>
        <taxon>Sar</taxon>
        <taxon>Alveolata</taxon>
        <taxon>Ciliophora</taxon>
        <taxon>Intramacronucleata</taxon>
        <taxon>Oligohymenophorea</taxon>
        <taxon>Peniculida</taxon>
        <taxon>Parameciidae</taxon>
        <taxon>Paramecium</taxon>
    </lineage>
</organism>
<protein>
    <submittedName>
        <fullName evidence="2">Uncharacterized protein</fullName>
    </submittedName>
</protein>
<feature type="compositionally biased region" description="Low complexity" evidence="1">
    <location>
        <begin position="1"/>
        <end position="20"/>
    </location>
</feature>
<evidence type="ECO:0000313" key="3">
    <source>
        <dbReference type="Proteomes" id="UP000000600"/>
    </source>
</evidence>
<accession>A0BZE7</accession>
<name>A0BZE7_PARTE</name>
<reference evidence="2 3" key="1">
    <citation type="journal article" date="2006" name="Nature">
        <title>Global trends of whole-genome duplications revealed by the ciliate Paramecium tetraurelia.</title>
        <authorList>
            <consortium name="Genoscope"/>
            <person name="Aury J.-M."/>
            <person name="Jaillon O."/>
            <person name="Duret L."/>
            <person name="Noel B."/>
            <person name="Jubin C."/>
            <person name="Porcel B.M."/>
            <person name="Segurens B."/>
            <person name="Daubin V."/>
            <person name="Anthouard V."/>
            <person name="Aiach N."/>
            <person name="Arnaiz O."/>
            <person name="Billaut A."/>
            <person name="Beisson J."/>
            <person name="Blanc I."/>
            <person name="Bouhouche K."/>
            <person name="Camara F."/>
            <person name="Duharcourt S."/>
            <person name="Guigo R."/>
            <person name="Gogendeau D."/>
            <person name="Katinka M."/>
            <person name="Keller A.-M."/>
            <person name="Kissmehl R."/>
            <person name="Klotz C."/>
            <person name="Koll F."/>
            <person name="Le Moue A."/>
            <person name="Lepere C."/>
            <person name="Malinsky S."/>
            <person name="Nowacki M."/>
            <person name="Nowak J.K."/>
            <person name="Plattner H."/>
            <person name="Poulain J."/>
            <person name="Ruiz F."/>
            <person name="Serrano V."/>
            <person name="Zagulski M."/>
            <person name="Dessen P."/>
            <person name="Betermier M."/>
            <person name="Weissenbach J."/>
            <person name="Scarpelli C."/>
            <person name="Schachter V."/>
            <person name="Sperling L."/>
            <person name="Meyer E."/>
            <person name="Cohen J."/>
            <person name="Wincker P."/>
        </authorList>
    </citation>
    <scope>NUCLEOTIDE SEQUENCE [LARGE SCALE GENOMIC DNA]</scope>
    <source>
        <strain evidence="2 3">Stock d4-2</strain>
    </source>
</reference>